<gene>
    <name evidence="2" type="ORF">IGS67_03770</name>
</gene>
<organism evidence="2 3">
    <name type="scientific">Flavimobilis rhizosphaerae</name>
    <dbReference type="NCBI Taxonomy" id="2775421"/>
    <lineage>
        <taxon>Bacteria</taxon>
        <taxon>Bacillati</taxon>
        <taxon>Actinomycetota</taxon>
        <taxon>Actinomycetes</taxon>
        <taxon>Micrococcales</taxon>
        <taxon>Jonesiaceae</taxon>
        <taxon>Flavimobilis</taxon>
    </lineage>
</organism>
<feature type="compositionally biased region" description="Basic residues" evidence="1">
    <location>
        <begin position="31"/>
        <end position="46"/>
    </location>
</feature>
<dbReference type="EMBL" id="JACZDF010000002">
    <property type="protein sequence ID" value="MBD9698613.1"/>
    <property type="molecule type" value="Genomic_DNA"/>
</dbReference>
<sequence length="57" mass="6066">MDVRGSDDAGPTRGLVVDIADALHDREGAGRRRGRGGLARDRRRAVAARGERKLGLG</sequence>
<feature type="region of interest" description="Disordered" evidence="1">
    <location>
        <begin position="26"/>
        <end position="57"/>
    </location>
</feature>
<proteinExistence type="predicted"/>
<accession>A0ABR9DNA5</accession>
<keyword evidence="3" id="KW-1185">Reference proteome</keyword>
<name>A0ABR9DNA5_9MICO</name>
<dbReference type="Proteomes" id="UP000642107">
    <property type="component" value="Unassembled WGS sequence"/>
</dbReference>
<evidence type="ECO:0000313" key="2">
    <source>
        <dbReference type="EMBL" id="MBD9698613.1"/>
    </source>
</evidence>
<evidence type="ECO:0000256" key="1">
    <source>
        <dbReference type="SAM" id="MobiDB-lite"/>
    </source>
</evidence>
<reference evidence="2 3" key="1">
    <citation type="submission" date="2020-09" db="EMBL/GenBank/DDBJ databases">
        <title>Flavimobilis rhizosphaerae sp. nov., isolated from rhizosphere soil of Spartina alterniflora.</title>
        <authorList>
            <person name="Hanqin C."/>
        </authorList>
    </citation>
    <scope>NUCLEOTIDE SEQUENCE [LARGE SCALE GENOMIC DNA]</scope>
    <source>
        <strain evidence="2 3">GY 10621</strain>
    </source>
</reference>
<protein>
    <submittedName>
        <fullName evidence="2">Uncharacterized protein</fullName>
    </submittedName>
</protein>
<dbReference type="RefSeq" id="WP_192278064.1">
    <property type="nucleotide sequence ID" value="NZ_JACZDF010000002.1"/>
</dbReference>
<evidence type="ECO:0000313" key="3">
    <source>
        <dbReference type="Proteomes" id="UP000642107"/>
    </source>
</evidence>
<comment type="caution">
    <text evidence="2">The sequence shown here is derived from an EMBL/GenBank/DDBJ whole genome shotgun (WGS) entry which is preliminary data.</text>
</comment>